<dbReference type="EMBL" id="BCMY01000008">
    <property type="protein sequence ID" value="GAQ42575.1"/>
    <property type="molecule type" value="Genomic_DNA"/>
</dbReference>
<proteinExistence type="inferred from homology"/>
<evidence type="ECO:0000313" key="5">
    <source>
        <dbReference type="Proteomes" id="UP000068243"/>
    </source>
</evidence>
<sequence length="397" mass="44403">MTISETSAIPHGSWVLVTGANSLVGSNVADRLLSRGYRVRGTVRNAQRHQWMGDLFRDKYGKDSFELVQVQDIQRPGAFDEAMKGVSGVAHVVTIFAGPNDGPDEIFESIKQLDQNILASAAAEPSVKRFVYTSSCQAANTMGLDDLDGKTVITSDTWNETAIQRAKTGSPAEWRRGFDIYSASKALGEQGIWDWVREHKPGFVANTGKHIFSSAIEIFPSHLNYHVQFYPRCAMVPLSTHKIKGFLPHYHGQQPSSEMIGPQFPNTRRPISQLVRLNHIRSPERYEEWKLIHPEGGYCVGIEDAALLHVAALINPTVQNERLFAYGWPFFWNDLATIYRDIFPNRELPTDLPGPDKDADLLDVKPSKRSEDLLKEMGKPGWSSLKEIIVANAYGLV</sequence>
<dbReference type="InterPro" id="IPR036291">
    <property type="entry name" value="NAD(P)-bd_dom_sf"/>
</dbReference>
<dbReference type="SUPFAM" id="SSF51735">
    <property type="entry name" value="NAD(P)-binding Rossmann-fold domains"/>
    <property type="match status" value="1"/>
</dbReference>
<dbReference type="AlphaFoldDB" id="A0A117E199"/>
<dbReference type="OMA" id="YTWRGVQ"/>
<reference evidence="5" key="1">
    <citation type="journal article" date="2016" name="Genome Announc.">
        <title>Draft genome sequence of Aspergillus niger strain An76.</title>
        <authorList>
            <person name="Gong W."/>
            <person name="Cheng Z."/>
            <person name="Zhang H."/>
            <person name="Liu L."/>
            <person name="Gao P."/>
            <person name="Wang L."/>
        </authorList>
    </citation>
    <scope>NUCLEOTIDE SEQUENCE [LARGE SCALE GENOMIC DNA]</scope>
    <source>
        <strain evidence="5">An76</strain>
    </source>
</reference>
<evidence type="ECO:0000259" key="3">
    <source>
        <dbReference type="Pfam" id="PF01370"/>
    </source>
</evidence>
<dbReference type="PANTHER" id="PTHR10366:SF562">
    <property type="entry name" value="ALDEHYDE REDUCTASE II (AFU_ORTHOLOGUE AFUA_1G11360)"/>
    <property type="match status" value="1"/>
</dbReference>
<dbReference type="OrthoDB" id="2735536at2759"/>
<comment type="caution">
    <text evidence="4">The sequence shown here is derived from an EMBL/GenBank/DDBJ whole genome shotgun (WGS) entry which is preliminary data.</text>
</comment>
<dbReference type="InterPro" id="IPR050425">
    <property type="entry name" value="NAD(P)_dehydrat-like"/>
</dbReference>
<name>A0A117E199_ASPNG</name>
<dbReference type="InterPro" id="IPR001509">
    <property type="entry name" value="Epimerase_deHydtase"/>
</dbReference>
<dbReference type="PANTHER" id="PTHR10366">
    <property type="entry name" value="NAD DEPENDENT EPIMERASE/DEHYDRATASE"/>
    <property type="match status" value="1"/>
</dbReference>
<dbReference type="GO" id="GO:0016616">
    <property type="term" value="F:oxidoreductase activity, acting on the CH-OH group of donors, NAD or NADP as acceptor"/>
    <property type="evidence" value="ECO:0007669"/>
    <property type="project" value="TreeGrafter"/>
</dbReference>
<protein>
    <submittedName>
        <fullName evidence="4">Aldehyde reductase</fullName>
    </submittedName>
</protein>
<dbReference type="Gene3D" id="3.40.50.720">
    <property type="entry name" value="NAD(P)-binding Rossmann-like Domain"/>
    <property type="match status" value="2"/>
</dbReference>
<keyword evidence="1" id="KW-0560">Oxidoreductase</keyword>
<evidence type="ECO:0000256" key="1">
    <source>
        <dbReference type="ARBA" id="ARBA00023002"/>
    </source>
</evidence>
<evidence type="ECO:0000313" key="4">
    <source>
        <dbReference type="EMBL" id="GAQ42575.1"/>
    </source>
</evidence>
<evidence type="ECO:0000256" key="2">
    <source>
        <dbReference type="ARBA" id="ARBA00023445"/>
    </source>
</evidence>
<comment type="similarity">
    <text evidence="2">Belongs to the NAD(P)-dependent epimerase/dehydratase family. Dihydroflavonol-4-reductase subfamily.</text>
</comment>
<dbReference type="Pfam" id="PF01370">
    <property type="entry name" value="Epimerase"/>
    <property type="match status" value="1"/>
</dbReference>
<dbReference type="VEuPathDB" id="FungiDB:ASPNIDRAFT2_1181440"/>
<accession>A0A117E199</accession>
<gene>
    <name evidence="4" type="ORF">ABL_05236</name>
</gene>
<dbReference type="Proteomes" id="UP000068243">
    <property type="component" value="Unassembled WGS sequence"/>
</dbReference>
<dbReference type="VEuPathDB" id="FungiDB:An14g06930"/>
<dbReference type="VEuPathDB" id="FungiDB:M747DRAFT_327142"/>
<dbReference type="VEuPathDB" id="FungiDB:ATCC64974_5640"/>
<organism evidence="4 5">
    <name type="scientific">Aspergillus niger</name>
    <dbReference type="NCBI Taxonomy" id="5061"/>
    <lineage>
        <taxon>Eukaryota</taxon>
        <taxon>Fungi</taxon>
        <taxon>Dikarya</taxon>
        <taxon>Ascomycota</taxon>
        <taxon>Pezizomycotina</taxon>
        <taxon>Eurotiomycetes</taxon>
        <taxon>Eurotiomycetidae</taxon>
        <taxon>Eurotiales</taxon>
        <taxon>Aspergillaceae</taxon>
        <taxon>Aspergillus</taxon>
        <taxon>Aspergillus subgen. Circumdati</taxon>
    </lineage>
</organism>
<feature type="domain" description="NAD-dependent epimerase/dehydratase" evidence="3">
    <location>
        <begin position="15"/>
        <end position="199"/>
    </location>
</feature>